<dbReference type="EMBL" id="BAAABY010000009">
    <property type="protein sequence ID" value="GAA0449106.1"/>
    <property type="molecule type" value="Genomic_DNA"/>
</dbReference>
<dbReference type="RefSeq" id="WP_346093489.1">
    <property type="nucleotide sequence ID" value="NZ_BAAABY010000009.1"/>
</dbReference>
<organism evidence="1 2">
    <name type="scientific">Streptomyces olivaceiscleroticus</name>
    <dbReference type="NCBI Taxonomy" id="68245"/>
    <lineage>
        <taxon>Bacteria</taxon>
        <taxon>Bacillati</taxon>
        <taxon>Actinomycetota</taxon>
        <taxon>Actinomycetes</taxon>
        <taxon>Kitasatosporales</taxon>
        <taxon>Streptomycetaceae</taxon>
        <taxon>Streptomyces</taxon>
    </lineage>
</organism>
<keyword evidence="2" id="KW-1185">Reference proteome</keyword>
<protein>
    <submittedName>
        <fullName evidence="1">Uncharacterized protein</fullName>
    </submittedName>
</protein>
<evidence type="ECO:0000313" key="1">
    <source>
        <dbReference type="EMBL" id="GAA0449106.1"/>
    </source>
</evidence>
<reference evidence="2" key="1">
    <citation type="journal article" date="2019" name="Int. J. Syst. Evol. Microbiol.">
        <title>The Global Catalogue of Microorganisms (GCM) 10K type strain sequencing project: providing services to taxonomists for standard genome sequencing and annotation.</title>
        <authorList>
            <consortium name="The Broad Institute Genomics Platform"/>
            <consortium name="The Broad Institute Genome Sequencing Center for Infectious Disease"/>
            <person name="Wu L."/>
            <person name="Ma J."/>
        </authorList>
    </citation>
    <scope>NUCLEOTIDE SEQUENCE [LARGE SCALE GENOMIC DNA]</scope>
    <source>
        <strain evidence="2">JCM 4805</strain>
    </source>
</reference>
<gene>
    <name evidence="1" type="ORF">GCM10010361_11400</name>
</gene>
<sequence>MSLGFQIVTFRIPAPPCGESFEDSESFKFDNPIAWERRGRPNVDVALRTFDLRFLSNGSDHEYAVGREFVKLDVSTNRGHRDGVVNLEVQLRPMSPPGRPDLGYKGLVEALVIAEVLD</sequence>
<comment type="caution">
    <text evidence="1">The sequence shown here is derived from an EMBL/GenBank/DDBJ whole genome shotgun (WGS) entry which is preliminary data.</text>
</comment>
<dbReference type="Proteomes" id="UP001500909">
    <property type="component" value="Unassembled WGS sequence"/>
</dbReference>
<accession>A0ABP3JCN4</accession>
<proteinExistence type="predicted"/>
<name>A0ABP3JCN4_9ACTN</name>
<evidence type="ECO:0000313" key="2">
    <source>
        <dbReference type="Proteomes" id="UP001500909"/>
    </source>
</evidence>